<feature type="region of interest" description="Disordered" evidence="1">
    <location>
        <begin position="37"/>
        <end position="106"/>
    </location>
</feature>
<organism evidence="2">
    <name type="scientific">Fopius arisanus</name>
    <dbReference type="NCBI Taxonomy" id="64838"/>
    <lineage>
        <taxon>Eukaryota</taxon>
        <taxon>Metazoa</taxon>
        <taxon>Ecdysozoa</taxon>
        <taxon>Arthropoda</taxon>
        <taxon>Hexapoda</taxon>
        <taxon>Insecta</taxon>
        <taxon>Pterygota</taxon>
        <taxon>Neoptera</taxon>
        <taxon>Endopterygota</taxon>
        <taxon>Hymenoptera</taxon>
        <taxon>Apocrita</taxon>
        <taxon>Ichneumonoidea</taxon>
        <taxon>Braconidae</taxon>
        <taxon>Opiinae</taxon>
        <taxon>Fopius</taxon>
    </lineage>
</organism>
<dbReference type="EMBL" id="GBYB01005590">
    <property type="protein sequence ID" value="JAG75357.1"/>
    <property type="molecule type" value="Transcribed_RNA"/>
</dbReference>
<evidence type="ECO:0000313" key="2">
    <source>
        <dbReference type="EMBL" id="JAG75357.1"/>
    </source>
</evidence>
<reference evidence="2" key="1">
    <citation type="submission" date="2015-01" db="EMBL/GenBank/DDBJ databases">
        <title>Transcriptome Assembly of Fopius arisanus.</title>
        <authorList>
            <person name="Geib S."/>
        </authorList>
    </citation>
    <scope>NUCLEOTIDE SEQUENCE</scope>
</reference>
<feature type="compositionally biased region" description="Basic and acidic residues" evidence="1">
    <location>
        <begin position="95"/>
        <end position="106"/>
    </location>
</feature>
<gene>
    <name evidence="2" type="primary">glmM</name>
    <name evidence="2" type="ORF">g.61330</name>
</gene>
<feature type="non-terminal residue" evidence="2">
    <location>
        <position position="154"/>
    </location>
</feature>
<dbReference type="AlphaFoldDB" id="A0A0C9RB90"/>
<sequence length="154" mass="17043">MSTSGGSSNSKTSEASRVFVLTPDMLKKLGLSDEIKLLQSEPKPKKKPQVSATPKKSRTLKPRRVIPSSKVRIISKRKTDTEAKRQLKPSRHPPKTKELDKTDENKGKVIRKPFVIPKILKVIPGGLRDQKTAPRDEQTTGTPGNSSRKGGIIR</sequence>
<accession>A0A0C9RB90</accession>
<proteinExistence type="predicted"/>
<feature type="region of interest" description="Disordered" evidence="1">
    <location>
        <begin position="124"/>
        <end position="154"/>
    </location>
</feature>
<feature type="compositionally biased region" description="Basic and acidic residues" evidence="1">
    <location>
        <begin position="128"/>
        <end position="138"/>
    </location>
</feature>
<feature type="compositionally biased region" description="Basic residues" evidence="1">
    <location>
        <begin position="55"/>
        <end position="64"/>
    </location>
</feature>
<feature type="compositionally biased region" description="Polar residues" evidence="1">
    <location>
        <begin position="139"/>
        <end position="148"/>
    </location>
</feature>
<name>A0A0C9RB90_9HYME</name>
<evidence type="ECO:0000256" key="1">
    <source>
        <dbReference type="SAM" id="MobiDB-lite"/>
    </source>
</evidence>
<protein>
    <submittedName>
        <fullName evidence="2">GlmM protein</fullName>
    </submittedName>
</protein>